<dbReference type="HOGENOM" id="CLU_009583_36_3_7"/>
<protein>
    <recommendedName>
        <fullName evidence="10">Beta-1,4-mannosyltransferase</fullName>
    </recommendedName>
    <alternativeName>
        <fullName evidence="11">GDP-Man:GlcNAc2-PP-dolichol mannosyltransferase</fullName>
    </alternativeName>
    <alternativeName>
        <fullName evidence="9">GDP-mannose-dolichol diphosphochitobiose mannosyltransferase</fullName>
    </alternativeName>
</protein>
<evidence type="ECO:0000256" key="6">
    <source>
        <dbReference type="ARBA" id="ARBA00022824"/>
    </source>
</evidence>
<dbReference type="STRING" id="1069642.Bdt_1677"/>
<dbReference type="AlphaFoldDB" id="K7ZFB9"/>
<comment type="catalytic activity">
    <reaction evidence="12">
        <text>an N,N'-diacetylchitobiosyl-diphospho-di-trans,poly-cis-dolichol + GDP-alpha-D-mannose = a beta-D-Man-(1-&gt;4)-beta-D-GlcNAc-(1-&gt;4)-alpha-D-GlcNAc-diphospho-di-trans,poly-cis-dolichol + GDP + H(+)</text>
        <dbReference type="Rhea" id="RHEA:13865"/>
        <dbReference type="Rhea" id="RHEA-COMP:19510"/>
        <dbReference type="Rhea" id="RHEA-COMP:19511"/>
        <dbReference type="ChEBI" id="CHEBI:15378"/>
        <dbReference type="ChEBI" id="CHEBI:57269"/>
        <dbReference type="ChEBI" id="CHEBI:57527"/>
        <dbReference type="ChEBI" id="CHEBI:58189"/>
        <dbReference type="ChEBI" id="CHEBI:58472"/>
        <dbReference type="EC" id="2.4.1.142"/>
    </reaction>
    <physiologicalReaction direction="left-to-right" evidence="12">
        <dbReference type="Rhea" id="RHEA:13866"/>
    </physiologicalReaction>
</comment>
<comment type="pathway">
    <text evidence="2">Protein modification; protein glycosylation.</text>
</comment>
<name>K7ZFB9_BDEBC</name>
<dbReference type="Proteomes" id="UP000010074">
    <property type="component" value="Chromosome"/>
</dbReference>
<keyword evidence="7" id="KW-1133">Transmembrane helix</keyword>
<organism evidence="14 15">
    <name type="scientific">Bdellovibrio bacteriovorus str. Tiberius</name>
    <dbReference type="NCBI Taxonomy" id="1069642"/>
    <lineage>
        <taxon>Bacteria</taxon>
        <taxon>Pseudomonadati</taxon>
        <taxon>Bdellovibrionota</taxon>
        <taxon>Bdellovibrionia</taxon>
        <taxon>Bdellovibrionales</taxon>
        <taxon>Pseudobdellovibrionaceae</taxon>
        <taxon>Bdellovibrio</taxon>
    </lineage>
</organism>
<evidence type="ECO:0000256" key="11">
    <source>
        <dbReference type="ARBA" id="ARBA00033088"/>
    </source>
</evidence>
<dbReference type="InterPro" id="IPR001296">
    <property type="entry name" value="Glyco_trans_1"/>
</dbReference>
<sequence>MNVHVYPSTIENESRILKITTSLAKSGIFDKIEILGRWREGLPERASINSNVEIVRIKPLRLKLMGRTIERVIAVLSWYIRTIIYLSKHKIECINPHSLPVLPLTVLIKALKGCKLVYDTHELETETISCKGLKRLLYKATEKMFIRYCDAICVVNKSIASWYSETYNIPAPFVVKNVPHRSQIQGDRSNILKDTFNIPHTDIVFLYQGLLSEGRGIRITLEAFKGKAGKHAIFMGYGELSCLIEDYEKKYPNIHYKTAVAPELIPQITPSADIGLSLIENKCLSYYLCLPNKVYEYLNSGVPVVASAFPEMSSFINENEAGWSIDPSVESLSYLIDSTTKDIVDEKRNKILKKNYSFGWHAEEDSLFSIYKEIGYL</sequence>
<dbReference type="KEGG" id="bbat:Bdt_1677"/>
<dbReference type="GO" id="GO:0004578">
    <property type="term" value="F:chitobiosyldiphosphodolichol beta-mannosyltransferase activity"/>
    <property type="evidence" value="ECO:0007669"/>
    <property type="project" value="UniProtKB-EC"/>
</dbReference>
<evidence type="ECO:0000256" key="5">
    <source>
        <dbReference type="ARBA" id="ARBA00022692"/>
    </source>
</evidence>
<evidence type="ECO:0000256" key="12">
    <source>
        <dbReference type="ARBA" id="ARBA00045071"/>
    </source>
</evidence>
<evidence type="ECO:0000256" key="4">
    <source>
        <dbReference type="ARBA" id="ARBA00022679"/>
    </source>
</evidence>
<evidence type="ECO:0000256" key="7">
    <source>
        <dbReference type="ARBA" id="ARBA00022989"/>
    </source>
</evidence>
<evidence type="ECO:0000313" key="14">
    <source>
        <dbReference type="EMBL" id="AFY01372.1"/>
    </source>
</evidence>
<keyword evidence="8" id="KW-0472">Membrane</keyword>
<gene>
    <name evidence="14" type="ORF">Bdt_1677</name>
</gene>
<evidence type="ECO:0000256" key="2">
    <source>
        <dbReference type="ARBA" id="ARBA00004922"/>
    </source>
</evidence>
<evidence type="ECO:0000256" key="8">
    <source>
        <dbReference type="ARBA" id="ARBA00023136"/>
    </source>
</evidence>
<evidence type="ECO:0000313" key="15">
    <source>
        <dbReference type="Proteomes" id="UP000010074"/>
    </source>
</evidence>
<dbReference type="Gene3D" id="3.40.50.2000">
    <property type="entry name" value="Glycogen Phosphorylase B"/>
    <property type="match status" value="2"/>
</dbReference>
<evidence type="ECO:0000259" key="13">
    <source>
        <dbReference type="Pfam" id="PF00534"/>
    </source>
</evidence>
<proteinExistence type="predicted"/>
<dbReference type="PANTHER" id="PTHR13036">
    <property type="entry name" value="BETA1,4 MANNOSYLTRANSFERASE"/>
    <property type="match status" value="1"/>
</dbReference>
<dbReference type="Pfam" id="PF00534">
    <property type="entry name" value="Glycos_transf_1"/>
    <property type="match status" value="1"/>
</dbReference>
<dbReference type="PATRIC" id="fig|1069642.3.peg.1658"/>
<dbReference type="EMBL" id="CP002930">
    <property type="protein sequence ID" value="AFY01372.1"/>
    <property type="molecule type" value="Genomic_DNA"/>
</dbReference>
<keyword evidence="5" id="KW-0812">Transmembrane</keyword>
<dbReference type="SUPFAM" id="SSF53756">
    <property type="entry name" value="UDP-Glycosyltransferase/glycogen phosphorylase"/>
    <property type="match status" value="1"/>
</dbReference>
<accession>K7ZFB9</accession>
<evidence type="ECO:0000256" key="1">
    <source>
        <dbReference type="ARBA" id="ARBA00004389"/>
    </source>
</evidence>
<keyword evidence="6" id="KW-0256">Endoplasmic reticulum</keyword>
<dbReference type="OrthoDB" id="9815351at2"/>
<evidence type="ECO:0000256" key="3">
    <source>
        <dbReference type="ARBA" id="ARBA00022676"/>
    </source>
</evidence>
<feature type="domain" description="Glycosyl transferase family 1" evidence="13">
    <location>
        <begin position="194"/>
        <end position="355"/>
    </location>
</feature>
<dbReference type="RefSeq" id="WP_015090821.1">
    <property type="nucleotide sequence ID" value="NC_019567.1"/>
</dbReference>
<comment type="subcellular location">
    <subcellularLocation>
        <location evidence="1">Endoplasmic reticulum membrane</location>
        <topology evidence="1">Single-pass membrane protein</topology>
    </subcellularLocation>
</comment>
<evidence type="ECO:0000256" key="10">
    <source>
        <dbReference type="ARBA" id="ARBA00031566"/>
    </source>
</evidence>
<dbReference type="InterPro" id="IPR026051">
    <property type="entry name" value="ALG1-like"/>
</dbReference>
<keyword evidence="4 14" id="KW-0808">Transferase</keyword>
<reference evidence="14 15" key="1">
    <citation type="journal article" date="2012" name="BMC Genomics">
        <title>Genome analysis of a simultaneously predatory and prey-independent, novel Bdellovibrio bacteriovorus from the River Tiber, supports in silico predictions of both ancient and recent lateral gene transfer from diverse bacteria.</title>
        <authorList>
            <person name="Hobley L."/>
            <person name="Lerner T.R."/>
            <person name="Williams L.E."/>
            <person name="Lambert C."/>
            <person name="Till R."/>
            <person name="Milner D.S."/>
            <person name="Basford S.M."/>
            <person name="Capeness M.J."/>
            <person name="Fenton A.K."/>
            <person name="Atterbury R.J."/>
            <person name="Harris M.A."/>
            <person name="Sockett R.E."/>
        </authorList>
    </citation>
    <scope>NUCLEOTIDE SEQUENCE [LARGE SCALE GENOMIC DNA]</scope>
    <source>
        <strain evidence="14 15">Tiberius</strain>
    </source>
</reference>
<dbReference type="PANTHER" id="PTHR13036:SF0">
    <property type="entry name" value="CHITOBIOSYLDIPHOSPHODOLICHOL BETA-MANNOSYLTRANSFERASE"/>
    <property type="match status" value="1"/>
</dbReference>
<evidence type="ECO:0000256" key="9">
    <source>
        <dbReference type="ARBA" id="ARBA00031434"/>
    </source>
</evidence>
<keyword evidence="3" id="KW-0328">Glycosyltransferase</keyword>